<dbReference type="EMBL" id="JAEHOC010000019">
    <property type="protein sequence ID" value="KAG2433250.1"/>
    <property type="molecule type" value="Genomic_DNA"/>
</dbReference>
<protein>
    <recommendedName>
        <fullName evidence="4">CSC1/OSCA1-like cytosolic domain-containing protein</fullName>
    </recommendedName>
</protein>
<evidence type="ECO:0008006" key="4">
    <source>
        <dbReference type="Google" id="ProtNLM"/>
    </source>
</evidence>
<feature type="transmembrane region" description="Helical" evidence="1">
    <location>
        <begin position="677"/>
        <end position="694"/>
    </location>
</feature>
<dbReference type="InterPro" id="IPR045122">
    <property type="entry name" value="Csc1-like"/>
</dbReference>
<dbReference type="GO" id="GO:0005227">
    <property type="term" value="F:calcium-activated cation channel activity"/>
    <property type="evidence" value="ECO:0007669"/>
    <property type="project" value="InterPro"/>
</dbReference>
<evidence type="ECO:0000256" key="1">
    <source>
        <dbReference type="SAM" id="Phobius"/>
    </source>
</evidence>
<dbReference type="AlphaFoldDB" id="A0A835T7W8"/>
<keyword evidence="1" id="KW-0472">Membrane</keyword>
<evidence type="ECO:0000313" key="3">
    <source>
        <dbReference type="Proteomes" id="UP000650467"/>
    </source>
</evidence>
<keyword evidence="1" id="KW-0812">Transmembrane</keyword>
<accession>A0A835T7W8</accession>
<feature type="transmembrane region" description="Helical" evidence="1">
    <location>
        <begin position="842"/>
        <end position="873"/>
    </location>
</feature>
<keyword evidence="3" id="KW-1185">Reference proteome</keyword>
<gene>
    <name evidence="2" type="ORF">HXX76_008318</name>
</gene>
<name>A0A835T7W8_CHLIN</name>
<comment type="caution">
    <text evidence="2">The sequence shown here is derived from an EMBL/GenBank/DDBJ whole genome shotgun (WGS) entry which is preliminary data.</text>
</comment>
<keyword evidence="1" id="KW-1133">Transmembrane helix</keyword>
<feature type="transmembrane region" description="Helical" evidence="1">
    <location>
        <begin position="773"/>
        <end position="794"/>
    </location>
</feature>
<reference evidence="2" key="1">
    <citation type="journal article" date="2020" name="bioRxiv">
        <title>Comparative genomics of Chlamydomonas.</title>
        <authorList>
            <person name="Craig R.J."/>
            <person name="Hasan A.R."/>
            <person name="Ness R.W."/>
            <person name="Keightley P.D."/>
        </authorList>
    </citation>
    <scope>NUCLEOTIDE SEQUENCE</scope>
    <source>
        <strain evidence="2">SAG 7.73</strain>
    </source>
</reference>
<feature type="transmembrane region" description="Helical" evidence="1">
    <location>
        <begin position="449"/>
        <end position="473"/>
    </location>
</feature>
<dbReference type="Proteomes" id="UP000650467">
    <property type="component" value="Unassembled WGS sequence"/>
</dbReference>
<dbReference type="PANTHER" id="PTHR13018:SF135">
    <property type="entry name" value="CSC1_OSCA1-LIKE 7TM REGION DOMAIN-CONTAINING PROTEIN"/>
    <property type="match status" value="1"/>
</dbReference>
<dbReference type="GO" id="GO:0005886">
    <property type="term" value="C:plasma membrane"/>
    <property type="evidence" value="ECO:0007669"/>
    <property type="project" value="TreeGrafter"/>
</dbReference>
<feature type="transmembrane region" description="Helical" evidence="1">
    <location>
        <begin position="894"/>
        <end position="914"/>
    </location>
</feature>
<proteinExistence type="predicted"/>
<sequence length="963" mass="106700">MVEAQATLDIKFVDVKSARKKLKENAGKVAQEEDDKLEDQGLTLTSSFGTLAARRGVGVGLYFKILPWFGWMMVFMMFCAVPYLITINTSVFTDEAHKYDHTFGVKVFDTFELASFTFAAIVDNAKDAGLLQYMNTLIAGTWDGPMEKRTFLIWISVVDAFAIIALTAATGWLWYEVWKWLAKVDDRTREVADYSIIVGGLPPTVTATEVMDVVLVKNLAFVLAACKKVHRIEGLTSFLIDLKDKEGRQHQLEQNALAAGAQKVLSTARGAMGAAADAAGKAVNAAANAATTAATTVATTAAAAAAAAAAKTAAIIDMGSTAGAAAAAADVEAAKETHGAPGAATSFSPAMQRKMNKAESRIQVQRNKIHEFIDSGKMTTQAAFVTFNTENMRIDACNALPSGWWSAWFTPKQFLFEHAGQKWRLWVQRAASPDDYKYENMSTRIRNNYLIQCCTGAIMFGLILLCAAMITLLNTHASKSARDFKWDVPSMVKPLSKFNATTYNAYYNQFLRPKPSSGSGRRHLQAAARLYADSDNVDYYYMCRNSWVYDTCSAAVNNNTNLGLGNVQFNMRFMKEWTFGKWNSTNATELAESKLARLLFERPVRRYLSTCADNPTAPECYRANHTWVDVSGCLPCYCYALSEIDATKQGPGFIAHVKDTCKQYWAPFDLQRDGVKVAISFVIAIINSILSVVLRMLKVYVERHWTVTATERSLAIWTYVVKVVNSIVVLLVVNCSTLSELQNDAMESEVNGSNGWLSNLALSGLFDDFSPGWYQNVGFSIMILMMINVTSPFVRSISERITKLILQLQVMFLHCGRLHTPEQFNNAWRTPAFTLEQRSSDILFNLTLALLFGSGMPLCYLICAVYLLVLYWWDRANIAHFRQPSQRYSAALPRLMLFFFPVLIVLHCAFGIWMHTFFDPDVDPEVVMQAMVASNQDPTVIQAGCGGSDYANTTVLEPGSSAG</sequence>
<feature type="transmembrane region" description="Helical" evidence="1">
    <location>
        <begin position="714"/>
        <end position="733"/>
    </location>
</feature>
<feature type="transmembrane region" description="Helical" evidence="1">
    <location>
        <begin position="151"/>
        <end position="175"/>
    </location>
</feature>
<evidence type="ECO:0000313" key="2">
    <source>
        <dbReference type="EMBL" id="KAG2433250.1"/>
    </source>
</evidence>
<dbReference type="OrthoDB" id="297739at2759"/>
<organism evidence="2 3">
    <name type="scientific">Chlamydomonas incerta</name>
    <dbReference type="NCBI Taxonomy" id="51695"/>
    <lineage>
        <taxon>Eukaryota</taxon>
        <taxon>Viridiplantae</taxon>
        <taxon>Chlorophyta</taxon>
        <taxon>core chlorophytes</taxon>
        <taxon>Chlorophyceae</taxon>
        <taxon>CS clade</taxon>
        <taxon>Chlamydomonadales</taxon>
        <taxon>Chlamydomonadaceae</taxon>
        <taxon>Chlamydomonas</taxon>
    </lineage>
</organism>
<dbReference type="PANTHER" id="PTHR13018">
    <property type="entry name" value="PROBABLE MEMBRANE PROTEIN DUF221-RELATED"/>
    <property type="match status" value="1"/>
</dbReference>
<feature type="transmembrane region" description="Helical" evidence="1">
    <location>
        <begin position="65"/>
        <end position="85"/>
    </location>
</feature>